<dbReference type="EMBL" id="JANPWB010000001">
    <property type="protein sequence ID" value="KAJ1215562.1"/>
    <property type="molecule type" value="Genomic_DNA"/>
</dbReference>
<name>A0AAV7WRL1_PLEWA</name>
<accession>A0AAV7WRL1</accession>
<dbReference type="Proteomes" id="UP001066276">
    <property type="component" value="Chromosome 1_1"/>
</dbReference>
<feature type="compositionally biased region" description="Basic residues" evidence="1">
    <location>
        <begin position="148"/>
        <end position="157"/>
    </location>
</feature>
<evidence type="ECO:0000313" key="3">
    <source>
        <dbReference type="Proteomes" id="UP001066276"/>
    </source>
</evidence>
<keyword evidence="3" id="KW-1185">Reference proteome</keyword>
<dbReference type="AlphaFoldDB" id="A0AAV7WRL1"/>
<evidence type="ECO:0000256" key="1">
    <source>
        <dbReference type="SAM" id="MobiDB-lite"/>
    </source>
</evidence>
<proteinExistence type="predicted"/>
<gene>
    <name evidence="2" type="ORF">NDU88_003170</name>
</gene>
<reference evidence="2" key="1">
    <citation type="journal article" date="2022" name="bioRxiv">
        <title>Sequencing and chromosome-scale assembly of the giantPleurodeles waltlgenome.</title>
        <authorList>
            <person name="Brown T."/>
            <person name="Elewa A."/>
            <person name="Iarovenko S."/>
            <person name="Subramanian E."/>
            <person name="Araus A.J."/>
            <person name="Petzold A."/>
            <person name="Susuki M."/>
            <person name="Suzuki K.-i.T."/>
            <person name="Hayashi T."/>
            <person name="Toyoda A."/>
            <person name="Oliveira C."/>
            <person name="Osipova E."/>
            <person name="Leigh N.D."/>
            <person name="Simon A."/>
            <person name="Yun M.H."/>
        </authorList>
    </citation>
    <scope>NUCLEOTIDE SEQUENCE</scope>
    <source>
        <strain evidence="2">20211129_DDA</strain>
        <tissue evidence="2">Liver</tissue>
    </source>
</reference>
<comment type="caution">
    <text evidence="2">The sequence shown here is derived from an EMBL/GenBank/DDBJ whole genome shotgun (WGS) entry which is preliminary data.</text>
</comment>
<feature type="compositionally biased region" description="Basic and acidic residues" evidence="1">
    <location>
        <begin position="138"/>
        <end position="147"/>
    </location>
</feature>
<feature type="region of interest" description="Disordered" evidence="1">
    <location>
        <begin position="126"/>
        <end position="188"/>
    </location>
</feature>
<protein>
    <submittedName>
        <fullName evidence="2">Uncharacterized protein</fullName>
    </submittedName>
</protein>
<evidence type="ECO:0000313" key="2">
    <source>
        <dbReference type="EMBL" id="KAJ1215562.1"/>
    </source>
</evidence>
<organism evidence="2 3">
    <name type="scientific">Pleurodeles waltl</name>
    <name type="common">Iberian ribbed newt</name>
    <dbReference type="NCBI Taxonomy" id="8319"/>
    <lineage>
        <taxon>Eukaryota</taxon>
        <taxon>Metazoa</taxon>
        <taxon>Chordata</taxon>
        <taxon>Craniata</taxon>
        <taxon>Vertebrata</taxon>
        <taxon>Euteleostomi</taxon>
        <taxon>Amphibia</taxon>
        <taxon>Batrachia</taxon>
        <taxon>Caudata</taxon>
        <taxon>Salamandroidea</taxon>
        <taxon>Salamandridae</taxon>
        <taxon>Pleurodelinae</taxon>
        <taxon>Pleurodeles</taxon>
    </lineage>
</organism>
<sequence>MAYYAEEEEFYQVEVEEPCENHMEERLVLALDHHVQVSVNQALIKALKPFTQPLVHFGQRELMGRPSDDRITDNPDVNRTQRVPRGLRSLTEILSQMASSILRDHEYEQDITSTSRGLLWQGLLHPEDSQSSASNSSDSEKMRDKPKISGKQKRKTHHSTEESMVQKNFLFEPESIDHPRSTESVPSVEVAHYVQDRLCKSFDKDKNAPALP</sequence>